<organism evidence="1 2">
    <name type="scientific">Trachymyrmex cornetzi</name>
    <dbReference type="NCBI Taxonomy" id="471704"/>
    <lineage>
        <taxon>Eukaryota</taxon>
        <taxon>Metazoa</taxon>
        <taxon>Ecdysozoa</taxon>
        <taxon>Arthropoda</taxon>
        <taxon>Hexapoda</taxon>
        <taxon>Insecta</taxon>
        <taxon>Pterygota</taxon>
        <taxon>Neoptera</taxon>
        <taxon>Endopterygota</taxon>
        <taxon>Hymenoptera</taxon>
        <taxon>Apocrita</taxon>
        <taxon>Aculeata</taxon>
        <taxon>Formicoidea</taxon>
        <taxon>Formicidae</taxon>
        <taxon>Myrmicinae</taxon>
        <taxon>Trachymyrmex</taxon>
    </lineage>
</organism>
<dbReference type="STRING" id="471704.A0A151J7L1"/>
<protein>
    <recommendedName>
        <fullName evidence="3">Endonuclease/exonuclease/phosphatase domain-containing protein</fullName>
    </recommendedName>
</protein>
<name>A0A151J7L1_9HYME</name>
<evidence type="ECO:0008006" key="3">
    <source>
        <dbReference type="Google" id="ProtNLM"/>
    </source>
</evidence>
<evidence type="ECO:0000313" key="2">
    <source>
        <dbReference type="Proteomes" id="UP000078492"/>
    </source>
</evidence>
<proteinExistence type="predicted"/>
<dbReference type="PANTHER" id="PTHR33776:SF3">
    <property type="entry name" value="PHD-TYPE DOMAIN-CONTAINING PROTEIN"/>
    <property type="match status" value="1"/>
</dbReference>
<evidence type="ECO:0000313" key="1">
    <source>
        <dbReference type="EMBL" id="KYN19999.1"/>
    </source>
</evidence>
<dbReference type="SUPFAM" id="SSF56219">
    <property type="entry name" value="DNase I-like"/>
    <property type="match status" value="1"/>
</dbReference>
<dbReference type="Proteomes" id="UP000078492">
    <property type="component" value="Unassembled WGS sequence"/>
</dbReference>
<keyword evidence="2" id="KW-1185">Reference proteome</keyword>
<reference evidence="1 2" key="1">
    <citation type="submission" date="2015-09" db="EMBL/GenBank/DDBJ databases">
        <title>Trachymyrmex cornetzi WGS genome.</title>
        <authorList>
            <person name="Nygaard S."/>
            <person name="Hu H."/>
            <person name="Boomsma J."/>
            <person name="Zhang G."/>
        </authorList>
    </citation>
    <scope>NUCLEOTIDE SEQUENCE [LARGE SCALE GENOMIC DNA]</scope>
    <source>
        <strain evidence="1">Tcor2-1</strain>
        <tissue evidence="1">Whole body</tissue>
    </source>
</reference>
<dbReference type="PANTHER" id="PTHR33776">
    <property type="entry name" value="ENDO/EXONUCLEASE/PHOSPHATASE DOMAIN-CONTAINING PROTEIN"/>
    <property type="match status" value="1"/>
</dbReference>
<sequence length="223" mass="24992">ILAISETWLRETDDFSSLCIDGYYFIRSDIRTSTRGGSTALYICNSLSFYDINSAVPLAGLSINIVGVIVTFHRKQEAIFSIYKPPNSPLSELRTLDSCLSYVTSIADYIICMSDLNIDMLQQSNLGMRHINNILTFFSLKQIVNSPTRVTCDTVSFLDLIAISSDVAILQVGASDIFSNSDYLTVYASLNLVKPCYTQRTVLRRYISNVTETEISRKLEEVD</sequence>
<feature type="non-terminal residue" evidence="1">
    <location>
        <position position="1"/>
    </location>
</feature>
<accession>A0A151J7L1</accession>
<dbReference type="EMBL" id="KQ979652">
    <property type="protein sequence ID" value="KYN19999.1"/>
    <property type="molecule type" value="Genomic_DNA"/>
</dbReference>
<dbReference type="Gene3D" id="3.60.10.10">
    <property type="entry name" value="Endonuclease/exonuclease/phosphatase"/>
    <property type="match status" value="1"/>
</dbReference>
<gene>
    <name evidence="1" type="ORF">ALC57_07658</name>
</gene>
<dbReference type="InterPro" id="IPR036691">
    <property type="entry name" value="Endo/exonu/phosph_ase_sf"/>
</dbReference>
<dbReference type="AlphaFoldDB" id="A0A151J7L1"/>